<sequence>MIIYGTGIDVYHVIQWFLIYSILGWCVESIYMSFCEKRLVNRGFIFGPICPIYGFGAVGAYLLLRPLEGNYVGLYILGSIGATFFEFLVAKLMIRILGAVWWDYTEKPFNYKGIICLESTLAWGLYTICLFGFLHKGVMAFADTYSADVGCVLAVILIVYYFVDFSVHMYRAKKGVPVQKGIRIS</sequence>
<evidence type="ECO:0000313" key="1">
    <source>
        <dbReference type="EMBL" id="TGX97373.1"/>
    </source>
</evidence>
<name>A0AC61QYE3_9FIRM</name>
<reference evidence="1" key="1">
    <citation type="submission" date="2019-04" db="EMBL/GenBank/DDBJ databases">
        <title>Microbes associate with the intestines of laboratory mice.</title>
        <authorList>
            <person name="Navarre W."/>
            <person name="Wong E."/>
            <person name="Huang K."/>
            <person name="Tropini C."/>
            <person name="Ng K."/>
            <person name="Yu B."/>
        </authorList>
    </citation>
    <scope>NUCLEOTIDE SEQUENCE</scope>
    <source>
        <strain evidence="1">NM72_1-8</strain>
    </source>
</reference>
<gene>
    <name evidence="1" type="ORF">E5357_12930</name>
</gene>
<evidence type="ECO:0000313" key="2">
    <source>
        <dbReference type="Proteomes" id="UP000307720"/>
    </source>
</evidence>
<dbReference type="Proteomes" id="UP000307720">
    <property type="component" value="Unassembled WGS sequence"/>
</dbReference>
<proteinExistence type="predicted"/>
<accession>A0AC61QYE3</accession>
<keyword evidence="2" id="KW-1185">Reference proteome</keyword>
<protein>
    <submittedName>
        <fullName evidence="1">Uncharacterized protein</fullName>
    </submittedName>
</protein>
<organism evidence="1 2">
    <name type="scientific">Hominisplanchenecus murintestinalis</name>
    <dbReference type="NCBI Taxonomy" id="2941517"/>
    <lineage>
        <taxon>Bacteria</taxon>
        <taxon>Bacillati</taxon>
        <taxon>Bacillota</taxon>
        <taxon>Clostridia</taxon>
        <taxon>Lachnospirales</taxon>
        <taxon>Lachnospiraceae</taxon>
        <taxon>Hominisplanchenecus</taxon>
    </lineage>
</organism>
<comment type="caution">
    <text evidence="1">The sequence shown here is derived from an EMBL/GenBank/DDBJ whole genome shotgun (WGS) entry which is preliminary data.</text>
</comment>
<dbReference type="EMBL" id="SRZB01000033">
    <property type="protein sequence ID" value="TGX97373.1"/>
    <property type="molecule type" value="Genomic_DNA"/>
</dbReference>